<gene>
    <name evidence="11" type="primary">nadD</name>
    <name evidence="14" type="ORF">SAMN04487971_11736</name>
</gene>
<dbReference type="EC" id="2.7.7.18" evidence="11"/>
<keyword evidence="7 11" id="KW-0547">Nucleotide-binding</keyword>
<evidence type="ECO:0000259" key="13">
    <source>
        <dbReference type="Pfam" id="PF01467"/>
    </source>
</evidence>
<feature type="domain" description="Cytidyltransferase-like" evidence="13">
    <location>
        <begin position="19"/>
        <end position="197"/>
    </location>
</feature>
<dbReference type="GO" id="GO:0009435">
    <property type="term" value="P:NAD+ biosynthetic process"/>
    <property type="evidence" value="ECO:0007669"/>
    <property type="project" value="UniProtKB-UniRule"/>
</dbReference>
<evidence type="ECO:0000256" key="5">
    <source>
        <dbReference type="ARBA" id="ARBA00022679"/>
    </source>
</evidence>
<dbReference type="EMBL" id="FNGE01000017">
    <property type="protein sequence ID" value="SDL67357.1"/>
    <property type="molecule type" value="Genomic_DNA"/>
</dbReference>
<comment type="pathway">
    <text evidence="2 11">Cofactor biosynthesis; NAD(+) biosynthesis; deamido-NAD(+) from nicotinate D-ribonucleotide: step 1/1.</text>
</comment>
<dbReference type="PANTHER" id="PTHR39321:SF3">
    <property type="entry name" value="PHOSPHOPANTETHEINE ADENYLYLTRANSFERASE"/>
    <property type="match status" value="1"/>
</dbReference>
<dbReference type="RefSeq" id="WP_090757041.1">
    <property type="nucleotide sequence ID" value="NZ_FNGE01000017.1"/>
</dbReference>
<comment type="catalytic activity">
    <reaction evidence="10 11">
        <text>nicotinate beta-D-ribonucleotide + ATP + H(+) = deamido-NAD(+) + diphosphate</text>
        <dbReference type="Rhea" id="RHEA:22860"/>
        <dbReference type="ChEBI" id="CHEBI:15378"/>
        <dbReference type="ChEBI" id="CHEBI:30616"/>
        <dbReference type="ChEBI" id="CHEBI:33019"/>
        <dbReference type="ChEBI" id="CHEBI:57502"/>
        <dbReference type="ChEBI" id="CHEBI:58437"/>
        <dbReference type="EC" id="2.7.7.18"/>
    </reaction>
</comment>
<evidence type="ECO:0000256" key="6">
    <source>
        <dbReference type="ARBA" id="ARBA00022695"/>
    </source>
</evidence>
<dbReference type="OrthoDB" id="5295945at2"/>
<dbReference type="NCBIfam" id="NF000845">
    <property type="entry name" value="PRK00071.2-4"/>
    <property type="match status" value="1"/>
</dbReference>
<evidence type="ECO:0000256" key="1">
    <source>
        <dbReference type="ARBA" id="ARBA00002324"/>
    </source>
</evidence>
<name>A0A1G9M0B4_9RHOB</name>
<dbReference type="NCBIfam" id="TIGR00482">
    <property type="entry name" value="nicotinate (nicotinamide) nucleotide adenylyltransferase"/>
    <property type="match status" value="1"/>
</dbReference>
<dbReference type="GO" id="GO:0004515">
    <property type="term" value="F:nicotinate-nucleotide adenylyltransferase activity"/>
    <property type="evidence" value="ECO:0007669"/>
    <property type="project" value="UniProtKB-UniRule"/>
</dbReference>
<dbReference type="SUPFAM" id="SSF52374">
    <property type="entry name" value="Nucleotidylyl transferase"/>
    <property type="match status" value="1"/>
</dbReference>
<keyword evidence="5 11" id="KW-0808">Transferase</keyword>
<dbReference type="InterPro" id="IPR004821">
    <property type="entry name" value="Cyt_trans-like"/>
</dbReference>
<evidence type="ECO:0000256" key="11">
    <source>
        <dbReference type="HAMAP-Rule" id="MF_00244"/>
    </source>
</evidence>
<feature type="region of interest" description="Disordered" evidence="12">
    <location>
        <begin position="198"/>
        <end position="217"/>
    </location>
</feature>
<dbReference type="Proteomes" id="UP000199555">
    <property type="component" value="Unassembled WGS sequence"/>
</dbReference>
<evidence type="ECO:0000256" key="9">
    <source>
        <dbReference type="ARBA" id="ARBA00023027"/>
    </source>
</evidence>
<protein>
    <recommendedName>
        <fullName evidence="11">Probable nicotinate-nucleotide adenylyltransferase</fullName>
        <ecNumber evidence="11">2.7.7.18</ecNumber>
    </recommendedName>
    <alternativeName>
        <fullName evidence="11">Deamido-NAD(+) diphosphorylase</fullName>
    </alternativeName>
    <alternativeName>
        <fullName evidence="11">Deamido-NAD(+) pyrophosphorylase</fullName>
    </alternativeName>
    <alternativeName>
        <fullName evidence="11">Nicotinate mononucleotide adenylyltransferase</fullName>
        <shortName evidence="11">NaMN adenylyltransferase</shortName>
    </alternativeName>
</protein>
<evidence type="ECO:0000256" key="8">
    <source>
        <dbReference type="ARBA" id="ARBA00022840"/>
    </source>
</evidence>
<keyword evidence="8 11" id="KW-0067">ATP-binding</keyword>
<evidence type="ECO:0000256" key="3">
    <source>
        <dbReference type="ARBA" id="ARBA00009014"/>
    </source>
</evidence>
<dbReference type="GO" id="GO:0005524">
    <property type="term" value="F:ATP binding"/>
    <property type="evidence" value="ECO:0007669"/>
    <property type="project" value="UniProtKB-KW"/>
</dbReference>
<evidence type="ECO:0000313" key="15">
    <source>
        <dbReference type="Proteomes" id="UP000199555"/>
    </source>
</evidence>
<proteinExistence type="inferred from homology"/>
<dbReference type="NCBIfam" id="NF000843">
    <property type="entry name" value="PRK00071.2-2"/>
    <property type="match status" value="1"/>
</dbReference>
<evidence type="ECO:0000256" key="10">
    <source>
        <dbReference type="ARBA" id="ARBA00048721"/>
    </source>
</evidence>
<dbReference type="STRING" id="525640.SAMN04487971_11736"/>
<keyword evidence="4 11" id="KW-0662">Pyridine nucleotide biosynthesis</keyword>
<accession>A0A1G9M0B4</accession>
<comment type="function">
    <text evidence="1 11">Catalyzes the reversible adenylation of nicotinate mononucleotide (NaMN) to nicotinic acid adenine dinucleotide (NaAD).</text>
</comment>
<dbReference type="PANTHER" id="PTHR39321">
    <property type="entry name" value="NICOTINATE-NUCLEOTIDE ADENYLYLTRANSFERASE-RELATED"/>
    <property type="match status" value="1"/>
</dbReference>
<dbReference type="UniPathway" id="UPA00253">
    <property type="reaction ID" value="UER00332"/>
</dbReference>
<sequence length="217" mass="23686">MEEGADLNPIALPGQRIGLLGGSFDPAHAGHLHITEMALRRFRLDRVWWLVSPGNPLKAHGPAPLAERIGAARRIADDPRIVVTGIEARLGTRWTADTIAALKARFPGVRFVWLMGSDNLIQFSRWDRWRGITAQVPIGVVARPGSRTPARSARAARILERWRLPQHQAARLADMTPPAWVLINVPMTALSSTAIRSARRKAAERPDAGAPLAGLGP</sequence>
<keyword evidence="6 11" id="KW-0548">Nucleotidyltransferase</keyword>
<evidence type="ECO:0000256" key="7">
    <source>
        <dbReference type="ARBA" id="ARBA00022741"/>
    </source>
</evidence>
<dbReference type="Gene3D" id="3.40.50.620">
    <property type="entry name" value="HUPs"/>
    <property type="match status" value="1"/>
</dbReference>
<dbReference type="CDD" id="cd02165">
    <property type="entry name" value="NMNAT"/>
    <property type="match status" value="1"/>
</dbReference>
<dbReference type="InterPro" id="IPR014729">
    <property type="entry name" value="Rossmann-like_a/b/a_fold"/>
</dbReference>
<evidence type="ECO:0000256" key="12">
    <source>
        <dbReference type="SAM" id="MobiDB-lite"/>
    </source>
</evidence>
<dbReference type="HAMAP" id="MF_00244">
    <property type="entry name" value="NaMN_adenylyltr"/>
    <property type="match status" value="1"/>
</dbReference>
<evidence type="ECO:0000256" key="4">
    <source>
        <dbReference type="ARBA" id="ARBA00022642"/>
    </source>
</evidence>
<comment type="similarity">
    <text evidence="3 11">Belongs to the NadD family.</text>
</comment>
<evidence type="ECO:0000313" key="14">
    <source>
        <dbReference type="EMBL" id="SDL67357.1"/>
    </source>
</evidence>
<reference evidence="15" key="1">
    <citation type="submission" date="2016-10" db="EMBL/GenBank/DDBJ databases">
        <authorList>
            <person name="Varghese N."/>
            <person name="Submissions S."/>
        </authorList>
    </citation>
    <scope>NUCLEOTIDE SEQUENCE [LARGE SCALE GENOMIC DNA]</scope>
    <source>
        <strain evidence="15">CGMCC 1.7655</strain>
    </source>
</reference>
<dbReference type="Pfam" id="PF01467">
    <property type="entry name" value="CTP_transf_like"/>
    <property type="match status" value="1"/>
</dbReference>
<dbReference type="InterPro" id="IPR005248">
    <property type="entry name" value="NadD/NMNAT"/>
</dbReference>
<dbReference type="AlphaFoldDB" id="A0A1G9M0B4"/>
<keyword evidence="9 11" id="KW-0520">NAD</keyword>
<keyword evidence="15" id="KW-1185">Reference proteome</keyword>
<organism evidence="14 15">
    <name type="scientific">Paracoccus chinensis</name>
    <dbReference type="NCBI Taxonomy" id="525640"/>
    <lineage>
        <taxon>Bacteria</taxon>
        <taxon>Pseudomonadati</taxon>
        <taxon>Pseudomonadota</taxon>
        <taxon>Alphaproteobacteria</taxon>
        <taxon>Rhodobacterales</taxon>
        <taxon>Paracoccaceae</taxon>
        <taxon>Paracoccus</taxon>
    </lineage>
</organism>
<evidence type="ECO:0000256" key="2">
    <source>
        <dbReference type="ARBA" id="ARBA00005019"/>
    </source>
</evidence>